<gene>
    <name evidence="2" type="ORF">PBRA_006310</name>
    <name evidence="3" type="ORF">PLBR_LOCUS2450</name>
</gene>
<dbReference type="InterPro" id="IPR042507">
    <property type="entry name" value="TBC1D19"/>
</dbReference>
<protein>
    <recommendedName>
        <fullName evidence="1">Rab-GAP TBC domain-containing protein</fullName>
    </recommendedName>
</protein>
<geneLocation type="mitochondrion" evidence="3"/>
<keyword evidence="4" id="KW-1185">Reference proteome</keyword>
<sequence>MDQVGAGALVYARGDTEGDRRAKMVAAIERLPVYWLARRSVKEMCMRQSVADTQADAGALLEASPMACQLRSLIYVLDRAAQATLEMKTAGDADLYEPLEFVEAVRLQWDTRMRYQLRAFAAQQKRPLIAPRSKSSAARDDVAEPFPAHLVFSWADLLSDLENLVNPNATATFSNLKGFGLIKLSLKTPSLATLRERYRQLSPDVRHVGLDDELAGLEWFRNQRYVEGERLLNDAQTTVADLMRYAQTGVPASLRPRFWKRILGVWTSDRDVAYYERLITQVRRWELITDDLYRLEVQETTDNAAYFVFEDMLDEIMLAFSRDSWLPKNSTLPLCLAPLTTNVFSEAAVPGRDDGAGYPFADANGKLSPSLVENSGIEIDDQGTATIPPCGVVPFHHQVMLAAPLCYLFQRCEHTYFVFRHMYARYFCRLHTISSRPGTILHLCKLFEDLVQSRSPQVFYHAVEVGMPPLRVVFPWLFTAFSGYLAVDQVLTLWDRILAYDSLELLAILASAIFLFRSKSVLNATSSDEIRDIFEDGIYFRVMPLLQHFLFDSSR</sequence>
<evidence type="ECO:0000313" key="4">
    <source>
        <dbReference type="Proteomes" id="UP000039324"/>
    </source>
</evidence>
<dbReference type="EMBL" id="CDSF01000083">
    <property type="protein sequence ID" value="CEO98196.1"/>
    <property type="molecule type" value="Genomic_DNA"/>
</dbReference>
<accession>A0A0G4ISX4</accession>
<dbReference type="InterPro" id="IPR000195">
    <property type="entry name" value="Rab-GAP-TBC_dom"/>
</dbReference>
<reference evidence="2 4" key="1">
    <citation type="submission" date="2015-02" db="EMBL/GenBank/DDBJ databases">
        <authorList>
            <person name="Chooi Y.-H."/>
        </authorList>
    </citation>
    <scope>NUCLEOTIDE SEQUENCE [LARGE SCALE GENOMIC DNA]</scope>
    <source>
        <strain evidence="2">E3</strain>
    </source>
</reference>
<dbReference type="OMA" id="VFKWIMR"/>
<dbReference type="AlphaFoldDB" id="A0A0G4ISX4"/>
<evidence type="ECO:0000313" key="2">
    <source>
        <dbReference type="EMBL" id="CEO98196.1"/>
    </source>
</evidence>
<dbReference type="PROSITE" id="PS50086">
    <property type="entry name" value="TBC_RABGAP"/>
    <property type="match status" value="1"/>
</dbReference>
<dbReference type="Pfam" id="PF00566">
    <property type="entry name" value="RabGAP-TBC"/>
    <property type="match status" value="1"/>
</dbReference>
<dbReference type="SUPFAM" id="SSF47923">
    <property type="entry name" value="Ypt/Rab-GAP domain of gyp1p"/>
    <property type="match status" value="1"/>
</dbReference>
<dbReference type="Proteomes" id="UP000039324">
    <property type="component" value="Unassembled WGS sequence"/>
</dbReference>
<keyword evidence="3" id="KW-0496">Mitochondrion</keyword>
<dbReference type="PANTHER" id="PTHR16110:SF1">
    <property type="entry name" value="TBC1 DOMAIN FAMILY MEMBER 19"/>
    <property type="match status" value="1"/>
</dbReference>
<dbReference type="Gene3D" id="1.10.472.80">
    <property type="entry name" value="Ypt/Rab-GAP domain of gyp1p, domain 3"/>
    <property type="match status" value="1"/>
</dbReference>
<dbReference type="SMART" id="SM00164">
    <property type="entry name" value="TBC"/>
    <property type="match status" value="1"/>
</dbReference>
<feature type="domain" description="Rab-GAP TBC" evidence="1">
    <location>
        <begin position="249"/>
        <end position="501"/>
    </location>
</feature>
<organism evidence="2 4">
    <name type="scientific">Plasmodiophora brassicae</name>
    <name type="common">Clubroot disease agent</name>
    <dbReference type="NCBI Taxonomy" id="37360"/>
    <lineage>
        <taxon>Eukaryota</taxon>
        <taxon>Sar</taxon>
        <taxon>Rhizaria</taxon>
        <taxon>Endomyxa</taxon>
        <taxon>Phytomyxea</taxon>
        <taxon>Plasmodiophorida</taxon>
        <taxon>Plasmodiophoridae</taxon>
        <taxon>Plasmodiophora</taxon>
    </lineage>
</organism>
<dbReference type="OrthoDB" id="10249775at2759"/>
<dbReference type="InterPro" id="IPR035969">
    <property type="entry name" value="Rab-GAP_TBC_sf"/>
</dbReference>
<evidence type="ECO:0000313" key="5">
    <source>
        <dbReference type="Proteomes" id="UP000290189"/>
    </source>
</evidence>
<proteinExistence type="predicted"/>
<dbReference type="EMBL" id="OVEO01000003">
    <property type="protein sequence ID" value="SPQ95235.1"/>
    <property type="molecule type" value="Genomic_DNA"/>
</dbReference>
<dbReference type="PANTHER" id="PTHR16110">
    <property type="entry name" value="TBC1 DOMAIN FAMILY MEMBER 19"/>
    <property type="match status" value="1"/>
</dbReference>
<evidence type="ECO:0000259" key="1">
    <source>
        <dbReference type="PROSITE" id="PS50086"/>
    </source>
</evidence>
<reference evidence="3 5" key="2">
    <citation type="submission" date="2018-03" db="EMBL/GenBank/DDBJ databases">
        <authorList>
            <person name="Fogelqvist J."/>
        </authorList>
    </citation>
    <scope>NUCLEOTIDE SEQUENCE [LARGE SCALE GENOMIC DNA]</scope>
</reference>
<name>A0A0G4ISX4_PLABS</name>
<dbReference type="Proteomes" id="UP000290189">
    <property type="component" value="Unassembled WGS sequence"/>
</dbReference>
<evidence type="ECO:0000313" key="3">
    <source>
        <dbReference type="EMBL" id="SPQ95235.1"/>
    </source>
</evidence>